<proteinExistence type="predicted"/>
<gene>
    <name evidence="2" type="ORF">P5673_009243</name>
</gene>
<evidence type="ECO:0000313" key="2">
    <source>
        <dbReference type="EMBL" id="KAK2566604.1"/>
    </source>
</evidence>
<keyword evidence="3" id="KW-1185">Reference proteome</keyword>
<reference evidence="2" key="1">
    <citation type="journal article" date="2023" name="G3 (Bethesda)">
        <title>Whole genome assembly and annotation of the endangered Caribbean coral Acropora cervicornis.</title>
        <authorList>
            <person name="Selwyn J.D."/>
            <person name="Vollmer S.V."/>
        </authorList>
    </citation>
    <scope>NUCLEOTIDE SEQUENCE</scope>
    <source>
        <strain evidence="2">K2</strain>
    </source>
</reference>
<dbReference type="AlphaFoldDB" id="A0AAD9QSL7"/>
<feature type="compositionally biased region" description="Basic and acidic residues" evidence="1">
    <location>
        <begin position="194"/>
        <end position="204"/>
    </location>
</feature>
<dbReference type="InterPro" id="IPR028015">
    <property type="entry name" value="CCDC84-like"/>
</dbReference>
<dbReference type="PANTHER" id="PTHR31198:SF1">
    <property type="entry name" value="CENTROSOMAL AT-AC SPLICING FACTOR"/>
    <property type="match status" value="1"/>
</dbReference>
<organism evidence="2 3">
    <name type="scientific">Acropora cervicornis</name>
    <name type="common">Staghorn coral</name>
    <dbReference type="NCBI Taxonomy" id="6130"/>
    <lineage>
        <taxon>Eukaryota</taxon>
        <taxon>Metazoa</taxon>
        <taxon>Cnidaria</taxon>
        <taxon>Anthozoa</taxon>
        <taxon>Hexacorallia</taxon>
        <taxon>Scleractinia</taxon>
        <taxon>Astrocoeniina</taxon>
        <taxon>Acroporidae</taxon>
        <taxon>Acropora</taxon>
    </lineage>
</organism>
<dbReference type="EMBL" id="JARQWQ010000016">
    <property type="protein sequence ID" value="KAK2566604.1"/>
    <property type="molecule type" value="Genomic_DNA"/>
</dbReference>
<sequence>MIMLLLPEYPLQQPPDVQVAPEIVYRTVQNEQGIFQNPTGWHEGQRVWGGGIVKYRPGSTQWFPWMMDIVDDGSKSSSVSADIAVPRFQTAQAYGENLTCIGIQELKQGEGNIHTGATPPWLRDDDDDDDYATSSKAVIGPSFEAFKKNAERMKKVSNKNPQRVGANFDRKKETGNDWLPSFGRVWNQGPRWQSRHEFRGESNRKKAKKK</sequence>
<comment type="caution">
    <text evidence="2">The sequence shown here is derived from an EMBL/GenBank/DDBJ whole genome shotgun (WGS) entry which is preliminary data.</text>
</comment>
<accession>A0AAD9QSL7</accession>
<evidence type="ECO:0000313" key="3">
    <source>
        <dbReference type="Proteomes" id="UP001249851"/>
    </source>
</evidence>
<feature type="region of interest" description="Disordered" evidence="1">
    <location>
        <begin position="155"/>
        <end position="210"/>
    </location>
</feature>
<dbReference type="Pfam" id="PF14968">
    <property type="entry name" value="CCDC84"/>
    <property type="match status" value="1"/>
</dbReference>
<dbReference type="Proteomes" id="UP001249851">
    <property type="component" value="Unassembled WGS sequence"/>
</dbReference>
<reference evidence="2" key="2">
    <citation type="journal article" date="2023" name="Science">
        <title>Genomic signatures of disease resistance in endangered staghorn corals.</title>
        <authorList>
            <person name="Vollmer S.V."/>
            <person name="Selwyn J.D."/>
            <person name="Despard B.A."/>
            <person name="Roesel C.L."/>
        </authorList>
    </citation>
    <scope>NUCLEOTIDE SEQUENCE</scope>
    <source>
        <strain evidence="2">K2</strain>
    </source>
</reference>
<evidence type="ECO:0000256" key="1">
    <source>
        <dbReference type="SAM" id="MobiDB-lite"/>
    </source>
</evidence>
<name>A0AAD9QSL7_ACRCE</name>
<dbReference type="PANTHER" id="PTHR31198">
    <property type="entry name" value="COILED-COIL DOMAIN-CONTAINING PROTEIN 84"/>
    <property type="match status" value="1"/>
</dbReference>
<protein>
    <submittedName>
        <fullName evidence="2">Centrosomal AT-AC splicing factor</fullName>
    </submittedName>
</protein>